<comment type="caution">
    <text evidence="1">The sequence shown here is derived from an EMBL/GenBank/DDBJ whole genome shotgun (WGS) entry which is preliminary data.</text>
</comment>
<name>A0AAV7I197_COTGL</name>
<proteinExistence type="predicted"/>
<dbReference type="AlphaFoldDB" id="A0AAV7I197"/>
<organism evidence="1 2">
    <name type="scientific">Cotesia glomerata</name>
    <name type="common">Lepidopteran parasitic wasp</name>
    <name type="synonym">Apanteles glomeratus</name>
    <dbReference type="NCBI Taxonomy" id="32391"/>
    <lineage>
        <taxon>Eukaryota</taxon>
        <taxon>Metazoa</taxon>
        <taxon>Ecdysozoa</taxon>
        <taxon>Arthropoda</taxon>
        <taxon>Hexapoda</taxon>
        <taxon>Insecta</taxon>
        <taxon>Pterygota</taxon>
        <taxon>Neoptera</taxon>
        <taxon>Endopterygota</taxon>
        <taxon>Hymenoptera</taxon>
        <taxon>Apocrita</taxon>
        <taxon>Ichneumonoidea</taxon>
        <taxon>Braconidae</taxon>
        <taxon>Microgastrinae</taxon>
        <taxon>Cotesia</taxon>
    </lineage>
</organism>
<evidence type="ECO:0000313" key="2">
    <source>
        <dbReference type="Proteomes" id="UP000826195"/>
    </source>
</evidence>
<dbReference type="Proteomes" id="UP000826195">
    <property type="component" value="Unassembled WGS sequence"/>
</dbReference>
<sequence length="82" mass="9209">MSGAARLSLTYYHLTWKTNFQLDMPVSSASTIQTGERVEDSQTGEEGRVRVNEIDPAVRPLRSFQIRAKRVPLSSEKPASMQ</sequence>
<accession>A0AAV7I197</accession>
<dbReference type="EMBL" id="JAHXZJ010002609">
    <property type="protein sequence ID" value="KAH0540942.1"/>
    <property type="molecule type" value="Genomic_DNA"/>
</dbReference>
<reference evidence="1 2" key="1">
    <citation type="journal article" date="2021" name="J. Hered.">
        <title>A chromosome-level genome assembly of the parasitoid wasp, Cotesia glomerata (Hymenoptera: Braconidae).</title>
        <authorList>
            <person name="Pinto B.J."/>
            <person name="Weis J.J."/>
            <person name="Gamble T."/>
            <person name="Ode P.J."/>
            <person name="Paul R."/>
            <person name="Zaspel J.M."/>
        </authorList>
    </citation>
    <scope>NUCLEOTIDE SEQUENCE [LARGE SCALE GENOMIC DNA]</scope>
    <source>
        <strain evidence="1">CgM1</strain>
    </source>
</reference>
<evidence type="ECO:0000313" key="1">
    <source>
        <dbReference type="EMBL" id="KAH0540942.1"/>
    </source>
</evidence>
<protein>
    <submittedName>
        <fullName evidence="1">Uncharacterized protein</fullName>
    </submittedName>
</protein>
<keyword evidence="2" id="KW-1185">Reference proteome</keyword>
<gene>
    <name evidence="1" type="ORF">KQX54_020621</name>
</gene>